<gene>
    <name evidence="1" type="ORF">AVEN_104667_1</name>
</gene>
<evidence type="ECO:0000313" key="1">
    <source>
        <dbReference type="EMBL" id="GBL89724.1"/>
    </source>
</evidence>
<dbReference type="EMBL" id="BGPR01000066">
    <property type="protein sequence ID" value="GBL89724.1"/>
    <property type="molecule type" value="Genomic_DNA"/>
</dbReference>
<name>A0A4Y2BF23_ARAVE</name>
<protein>
    <submittedName>
        <fullName evidence="1">Uncharacterized protein</fullName>
    </submittedName>
</protein>
<dbReference type="Proteomes" id="UP000499080">
    <property type="component" value="Unassembled WGS sequence"/>
</dbReference>
<dbReference type="AlphaFoldDB" id="A0A4Y2BF23"/>
<comment type="caution">
    <text evidence="1">The sequence shown here is derived from an EMBL/GenBank/DDBJ whole genome shotgun (WGS) entry which is preliminary data.</text>
</comment>
<organism evidence="1 2">
    <name type="scientific">Araneus ventricosus</name>
    <name type="common">Orbweaver spider</name>
    <name type="synonym">Epeira ventricosa</name>
    <dbReference type="NCBI Taxonomy" id="182803"/>
    <lineage>
        <taxon>Eukaryota</taxon>
        <taxon>Metazoa</taxon>
        <taxon>Ecdysozoa</taxon>
        <taxon>Arthropoda</taxon>
        <taxon>Chelicerata</taxon>
        <taxon>Arachnida</taxon>
        <taxon>Araneae</taxon>
        <taxon>Araneomorphae</taxon>
        <taxon>Entelegynae</taxon>
        <taxon>Araneoidea</taxon>
        <taxon>Araneidae</taxon>
        <taxon>Araneus</taxon>
    </lineage>
</organism>
<evidence type="ECO:0000313" key="2">
    <source>
        <dbReference type="Proteomes" id="UP000499080"/>
    </source>
</evidence>
<accession>A0A4Y2BF23</accession>
<sequence>MKLQVQRGSEEEMMTSLAGTLSLLCVHRLGACQRRDGQTFRKCCCIDEGNRRINRRTLAEESHFRLVLILHLPELRMTPLVDAVEAVRQLISILILRCTRNLPADLIRFCFDAIGLDRPDRLL</sequence>
<keyword evidence="2" id="KW-1185">Reference proteome</keyword>
<proteinExistence type="predicted"/>
<reference evidence="1 2" key="1">
    <citation type="journal article" date="2019" name="Sci. Rep.">
        <title>Orb-weaving spider Araneus ventricosus genome elucidates the spidroin gene catalogue.</title>
        <authorList>
            <person name="Kono N."/>
            <person name="Nakamura H."/>
            <person name="Ohtoshi R."/>
            <person name="Moran D.A.P."/>
            <person name="Shinohara A."/>
            <person name="Yoshida Y."/>
            <person name="Fujiwara M."/>
            <person name="Mori M."/>
            <person name="Tomita M."/>
            <person name="Arakawa K."/>
        </authorList>
    </citation>
    <scope>NUCLEOTIDE SEQUENCE [LARGE SCALE GENOMIC DNA]</scope>
</reference>